<gene>
    <name evidence="8" type="ORF">BD821_1264</name>
</gene>
<dbReference type="AlphaFoldDB" id="A0A2S6FUA9"/>
<keyword evidence="5 6" id="KW-0472">Membrane</keyword>
<dbReference type="EMBL" id="PTIS01000026">
    <property type="protein sequence ID" value="PPK43889.1"/>
    <property type="molecule type" value="Genomic_DNA"/>
</dbReference>
<dbReference type="STRING" id="37659.GCA_000703125_01170"/>
<feature type="transmembrane region" description="Helical" evidence="6">
    <location>
        <begin position="361"/>
        <end position="380"/>
    </location>
</feature>
<protein>
    <submittedName>
        <fullName evidence="8">Fucose permease</fullName>
    </submittedName>
</protein>
<dbReference type="PANTHER" id="PTHR23514">
    <property type="entry name" value="BYPASS OF STOP CODON PROTEIN 6"/>
    <property type="match status" value="1"/>
</dbReference>
<evidence type="ECO:0000256" key="6">
    <source>
        <dbReference type="SAM" id="Phobius"/>
    </source>
</evidence>
<evidence type="ECO:0000313" key="8">
    <source>
        <dbReference type="EMBL" id="PPK43889.1"/>
    </source>
</evidence>
<feature type="transmembrane region" description="Helical" evidence="6">
    <location>
        <begin position="46"/>
        <end position="66"/>
    </location>
</feature>
<dbReference type="InterPro" id="IPR020846">
    <property type="entry name" value="MFS_dom"/>
</dbReference>
<feature type="transmembrane region" description="Helical" evidence="6">
    <location>
        <begin position="300"/>
        <end position="318"/>
    </location>
</feature>
<comment type="caution">
    <text evidence="8">The sequence shown here is derived from an EMBL/GenBank/DDBJ whole genome shotgun (WGS) entry which is preliminary data.</text>
</comment>
<evidence type="ECO:0000256" key="4">
    <source>
        <dbReference type="ARBA" id="ARBA00022989"/>
    </source>
</evidence>
<dbReference type="GO" id="GO:0022857">
    <property type="term" value="F:transmembrane transporter activity"/>
    <property type="evidence" value="ECO:0007669"/>
    <property type="project" value="InterPro"/>
</dbReference>
<name>A0A2S6FUA9_9CLOT</name>
<evidence type="ECO:0000256" key="5">
    <source>
        <dbReference type="ARBA" id="ARBA00023136"/>
    </source>
</evidence>
<dbReference type="Gene3D" id="1.20.1250.20">
    <property type="entry name" value="MFS general substrate transporter like domains"/>
    <property type="match status" value="2"/>
</dbReference>
<feature type="transmembrane region" description="Helical" evidence="6">
    <location>
        <begin position="78"/>
        <end position="95"/>
    </location>
</feature>
<evidence type="ECO:0000313" key="9">
    <source>
        <dbReference type="Proteomes" id="UP000239863"/>
    </source>
</evidence>
<dbReference type="Pfam" id="PF07690">
    <property type="entry name" value="MFS_1"/>
    <property type="match status" value="1"/>
</dbReference>
<dbReference type="GO" id="GO:0005886">
    <property type="term" value="C:plasma membrane"/>
    <property type="evidence" value="ECO:0007669"/>
    <property type="project" value="UniProtKB-SubCell"/>
</dbReference>
<dbReference type="SUPFAM" id="SSF103473">
    <property type="entry name" value="MFS general substrate transporter"/>
    <property type="match status" value="1"/>
</dbReference>
<feature type="transmembrane region" description="Helical" evidence="6">
    <location>
        <begin position="166"/>
        <end position="185"/>
    </location>
</feature>
<dbReference type="InterPro" id="IPR011701">
    <property type="entry name" value="MFS"/>
</dbReference>
<dbReference type="PANTHER" id="PTHR23514:SF13">
    <property type="entry name" value="INNER MEMBRANE PROTEIN YBJJ"/>
    <property type="match status" value="1"/>
</dbReference>
<dbReference type="InterPro" id="IPR051788">
    <property type="entry name" value="MFS_Transporter"/>
</dbReference>
<feature type="transmembrane region" description="Helical" evidence="6">
    <location>
        <begin position="7"/>
        <end position="26"/>
    </location>
</feature>
<keyword evidence="4 6" id="KW-1133">Transmembrane helix</keyword>
<feature type="transmembrane region" description="Helical" evidence="6">
    <location>
        <begin position="101"/>
        <end position="120"/>
    </location>
</feature>
<evidence type="ECO:0000256" key="3">
    <source>
        <dbReference type="ARBA" id="ARBA00022692"/>
    </source>
</evidence>
<feature type="transmembrane region" description="Helical" evidence="6">
    <location>
        <begin position="205"/>
        <end position="226"/>
    </location>
</feature>
<keyword evidence="2" id="KW-0813">Transport</keyword>
<evidence type="ECO:0000259" key="7">
    <source>
        <dbReference type="PROSITE" id="PS50850"/>
    </source>
</evidence>
<sequence>MYKRNRNNNITALIFMFMIMILAAVSENTRGVFIPSFKENFSVNDTKIGFMLTMGSIGYIAFTYLGGALSEKIGQRKVINIGILVMILSLVILSFSKDYKVFIIGMVLINSGLALTSIAINTIVPIMFISMQTLIMNLVHFSYGLGSSLGQWGSGKLMFKGVSFRSIYLAVAMAYGLMLIAARFIKIPDIHNEEKEASISLTKALSNKVVIFYILALGFYIFAEVGTGNWFVNYMETSFNFNENKSSIYISMFFAVFTVGRLLGGFVVEKFGYIDVVLKSLIIGLIIYIVGILLGEKGVGVISIAGLFLSIAFPTIVGTLSKVFKGNSSYITGVIITFATSINMVLNLLIGIANDNLGTRIAFYLIPLSLLISIIFLVLVHKETKDVLQDKGLKI</sequence>
<feature type="transmembrane region" description="Helical" evidence="6">
    <location>
        <begin position="330"/>
        <end position="349"/>
    </location>
</feature>
<accession>A0A2S6FUA9</accession>
<comment type="subcellular location">
    <subcellularLocation>
        <location evidence="1">Cell membrane</location>
        <topology evidence="1">Multi-pass membrane protein</topology>
    </subcellularLocation>
</comment>
<dbReference type="PROSITE" id="PS50850">
    <property type="entry name" value="MFS"/>
    <property type="match status" value="1"/>
</dbReference>
<feature type="transmembrane region" description="Helical" evidence="6">
    <location>
        <begin position="246"/>
        <end position="264"/>
    </location>
</feature>
<proteinExistence type="predicted"/>
<organism evidence="8 9">
    <name type="scientific">Clostridium algidicarnis DSM 15099</name>
    <dbReference type="NCBI Taxonomy" id="1121295"/>
    <lineage>
        <taxon>Bacteria</taxon>
        <taxon>Bacillati</taxon>
        <taxon>Bacillota</taxon>
        <taxon>Clostridia</taxon>
        <taxon>Eubacteriales</taxon>
        <taxon>Clostridiaceae</taxon>
        <taxon>Clostridium</taxon>
    </lineage>
</organism>
<reference evidence="8 9" key="1">
    <citation type="submission" date="2018-02" db="EMBL/GenBank/DDBJ databases">
        <title>Genomic Encyclopedia of Archaeal and Bacterial Type Strains, Phase II (KMG-II): from individual species to whole genera.</title>
        <authorList>
            <person name="Goeker M."/>
        </authorList>
    </citation>
    <scope>NUCLEOTIDE SEQUENCE [LARGE SCALE GENOMIC DNA]</scope>
    <source>
        <strain evidence="8 9">DSM 15099</strain>
    </source>
</reference>
<dbReference type="OrthoDB" id="1674556at2"/>
<dbReference type="Proteomes" id="UP000239863">
    <property type="component" value="Unassembled WGS sequence"/>
</dbReference>
<evidence type="ECO:0000256" key="2">
    <source>
        <dbReference type="ARBA" id="ARBA00022448"/>
    </source>
</evidence>
<feature type="domain" description="Major facilitator superfamily (MFS) profile" evidence="7">
    <location>
        <begin position="12"/>
        <end position="385"/>
    </location>
</feature>
<dbReference type="RefSeq" id="WP_104410789.1">
    <property type="nucleotide sequence ID" value="NZ_PTIS01000026.1"/>
</dbReference>
<dbReference type="InterPro" id="IPR036259">
    <property type="entry name" value="MFS_trans_sf"/>
</dbReference>
<keyword evidence="3 6" id="KW-0812">Transmembrane</keyword>
<evidence type="ECO:0000256" key="1">
    <source>
        <dbReference type="ARBA" id="ARBA00004651"/>
    </source>
</evidence>
<feature type="transmembrane region" description="Helical" evidence="6">
    <location>
        <begin position="276"/>
        <end position="294"/>
    </location>
</feature>